<dbReference type="Gene3D" id="1.10.12.10">
    <property type="entry name" value="Lyase 2-enoyl-coa Hydratase, Chain A, domain 2"/>
    <property type="match status" value="1"/>
</dbReference>
<accession>A0AB34IGK3</accession>
<dbReference type="PANTHER" id="PTHR42964:SF1">
    <property type="entry name" value="POLYKETIDE BIOSYNTHESIS ENOYL-COA HYDRATASE PKSH-RELATED"/>
    <property type="match status" value="1"/>
</dbReference>
<dbReference type="SUPFAM" id="SSF52096">
    <property type="entry name" value="ClpP/crotonase"/>
    <property type="match status" value="1"/>
</dbReference>
<name>A0AB34IGK3_PRYPA</name>
<dbReference type="CDD" id="cd06558">
    <property type="entry name" value="crotonase-like"/>
    <property type="match status" value="1"/>
</dbReference>
<feature type="compositionally biased region" description="Pro residues" evidence="2">
    <location>
        <begin position="335"/>
        <end position="351"/>
    </location>
</feature>
<dbReference type="AlphaFoldDB" id="A0AB34IGK3"/>
<sequence length="533" mass="58000">MGEEGDWLQLDAEITITEQPRIISSSRVNSTLYPGKEVVAFNVRYPADGTREDLEEDEVRPLLQTAHLREFQETCDALVGVFDYLEHRMTGVCNDIYDCEDMYETCRLFQAFDPSFAANLTNEWIDNLFKISMFGMVWTKAQVDEIAEELLATDIPYDLNALQGYDEDGLRAFFENGGSDEAPPEPTLSSSSGCWGPLPEEVKWKVNANGTVAVITMNRPAENNAMDDNLIAGLVMCVKRVQESPDLRVCFLTGAGKMFCAGGDPKAFQKAAALAKEAEAKGVLGTADDQNVSGAMTFAQMLQARTATKQQPHTTKHRHLRLPGLTHFHSAYNHPPHPPTPAHSAPRPPPTHTRSQDLSKLECYTVALANGTAMGGGYGLLCCCDCVVAKKSAMFALSEVKLGVIPATISPYVVARIGVSNSRRFFMTGEAVTCDVAQSAGLVNVIVEDDKGLEAEARRICKLMNLVGPEAAKAAKKLVANVANKPIDASLMKYTADQLAAIRMGKEAEGGMIAVQTGQKPPWATKELIFPSD</sequence>
<comment type="caution">
    <text evidence="3">The sequence shown here is derived from an EMBL/GenBank/DDBJ whole genome shotgun (WGS) entry which is preliminary data.</text>
</comment>
<evidence type="ECO:0000256" key="1">
    <source>
        <dbReference type="ARBA" id="ARBA00005254"/>
    </source>
</evidence>
<organism evidence="3 4">
    <name type="scientific">Prymnesium parvum</name>
    <name type="common">Toxic golden alga</name>
    <dbReference type="NCBI Taxonomy" id="97485"/>
    <lineage>
        <taxon>Eukaryota</taxon>
        <taxon>Haptista</taxon>
        <taxon>Haptophyta</taxon>
        <taxon>Prymnesiophyceae</taxon>
        <taxon>Prymnesiales</taxon>
        <taxon>Prymnesiaceae</taxon>
        <taxon>Prymnesium</taxon>
    </lineage>
</organism>
<evidence type="ECO:0000313" key="4">
    <source>
        <dbReference type="Proteomes" id="UP001515480"/>
    </source>
</evidence>
<feature type="region of interest" description="Disordered" evidence="2">
    <location>
        <begin position="327"/>
        <end position="356"/>
    </location>
</feature>
<dbReference type="Gene3D" id="3.90.226.10">
    <property type="entry name" value="2-enoyl-CoA Hydratase, Chain A, domain 1"/>
    <property type="match status" value="1"/>
</dbReference>
<gene>
    <name evidence="3" type="ORF">AB1Y20_014266</name>
</gene>
<dbReference type="InterPro" id="IPR051683">
    <property type="entry name" value="Enoyl-CoA_Hydratase/Isomerase"/>
</dbReference>
<evidence type="ECO:0000256" key="2">
    <source>
        <dbReference type="SAM" id="MobiDB-lite"/>
    </source>
</evidence>
<evidence type="ECO:0008006" key="5">
    <source>
        <dbReference type="Google" id="ProtNLM"/>
    </source>
</evidence>
<keyword evidence="4" id="KW-1185">Reference proteome</keyword>
<evidence type="ECO:0000313" key="3">
    <source>
        <dbReference type="EMBL" id="KAL1496670.1"/>
    </source>
</evidence>
<dbReference type="PANTHER" id="PTHR42964">
    <property type="entry name" value="ENOYL-COA HYDRATASE"/>
    <property type="match status" value="1"/>
</dbReference>
<dbReference type="InterPro" id="IPR029045">
    <property type="entry name" value="ClpP/crotonase-like_dom_sf"/>
</dbReference>
<protein>
    <recommendedName>
        <fullName evidence="5">3-hydroxyisobutyryl-coenzyme A hydrolase</fullName>
    </recommendedName>
</protein>
<dbReference type="InterPro" id="IPR014748">
    <property type="entry name" value="Enoyl-CoA_hydra_C"/>
</dbReference>
<dbReference type="EMBL" id="JBGBPQ010000028">
    <property type="protein sequence ID" value="KAL1496670.1"/>
    <property type="molecule type" value="Genomic_DNA"/>
</dbReference>
<dbReference type="Pfam" id="PF00378">
    <property type="entry name" value="ECH_1"/>
    <property type="match status" value="2"/>
</dbReference>
<comment type="similarity">
    <text evidence="1">Belongs to the enoyl-CoA hydratase/isomerase family.</text>
</comment>
<proteinExistence type="inferred from homology"/>
<dbReference type="Proteomes" id="UP001515480">
    <property type="component" value="Unassembled WGS sequence"/>
</dbReference>
<dbReference type="InterPro" id="IPR001753">
    <property type="entry name" value="Enoyl-CoA_hydra/iso"/>
</dbReference>
<reference evidence="3 4" key="1">
    <citation type="journal article" date="2024" name="Science">
        <title>Giant polyketide synthase enzymes in the biosynthesis of giant marine polyether toxins.</title>
        <authorList>
            <person name="Fallon T.R."/>
            <person name="Shende V.V."/>
            <person name="Wierzbicki I.H."/>
            <person name="Pendleton A.L."/>
            <person name="Watervoot N.F."/>
            <person name="Auber R.P."/>
            <person name="Gonzalez D.J."/>
            <person name="Wisecaver J.H."/>
            <person name="Moore B.S."/>
        </authorList>
    </citation>
    <scope>NUCLEOTIDE SEQUENCE [LARGE SCALE GENOMIC DNA]</scope>
    <source>
        <strain evidence="3 4">12B1</strain>
    </source>
</reference>